<proteinExistence type="predicted"/>
<name>A0A8S5UYV5_9CAUD</name>
<evidence type="ECO:0000313" key="1">
    <source>
        <dbReference type="EMBL" id="DAF99526.1"/>
    </source>
</evidence>
<organism evidence="1">
    <name type="scientific">Siphoviridae sp. cthHz3</name>
    <dbReference type="NCBI Taxonomy" id="2825614"/>
    <lineage>
        <taxon>Viruses</taxon>
        <taxon>Duplodnaviria</taxon>
        <taxon>Heunggongvirae</taxon>
        <taxon>Uroviricota</taxon>
        <taxon>Caudoviricetes</taxon>
    </lineage>
</organism>
<reference evidence="1" key="1">
    <citation type="journal article" date="2021" name="Proc. Natl. Acad. Sci. U.S.A.">
        <title>A Catalog of Tens of Thousands of Viruses from Human Metagenomes Reveals Hidden Associations with Chronic Diseases.</title>
        <authorList>
            <person name="Tisza M.J."/>
            <person name="Buck C.B."/>
        </authorList>
    </citation>
    <scope>NUCLEOTIDE SEQUENCE</scope>
    <source>
        <strain evidence="1">CthHz3</strain>
    </source>
</reference>
<accession>A0A8S5UYV5</accession>
<protein>
    <submittedName>
        <fullName evidence="1">Uncharacterized protein</fullName>
    </submittedName>
</protein>
<dbReference type="EMBL" id="BK016167">
    <property type="protein sequence ID" value="DAF99526.1"/>
    <property type="molecule type" value="Genomic_DNA"/>
</dbReference>
<sequence length="150" mass="17368">MMNTNVLQTMQSICCYSYRQNTWKVLLMEMIYMNDEYERLTNDAKYLLLQLSSKYLESVTDGKSKSDATTMGSTQQVRDDVMPQWSLPDVSFTMAELRDAGFMKLWPGDGCYYNSFITTQAIAWREQKFGNDVKKVLDAITGVKKLIPFF</sequence>